<proteinExistence type="predicted"/>
<keyword evidence="1" id="KW-0812">Transmembrane</keyword>
<protein>
    <submittedName>
        <fullName evidence="2">Uncharacterized protein</fullName>
    </submittedName>
</protein>
<keyword evidence="1" id="KW-0472">Membrane</keyword>
<feature type="transmembrane region" description="Helical" evidence="1">
    <location>
        <begin position="70"/>
        <end position="93"/>
    </location>
</feature>
<dbReference type="Proteomes" id="UP000053562">
    <property type="component" value="Unassembled WGS sequence"/>
</dbReference>
<evidence type="ECO:0000313" key="3">
    <source>
        <dbReference type="Proteomes" id="UP000053562"/>
    </source>
</evidence>
<keyword evidence="1" id="KW-1133">Transmembrane helix</keyword>
<name>A0A0J9SCR5_PLAVI</name>
<sequence>MCIRISRITGLNEKIRGSLFRRKISGPTPLYKTPLRYIWFIFFYIDIFLLYVFTFSCFFSIILRQECFEIFSILFFTAANLVSSFFIDFFFMLIKGEEVVSEDEIIISTFLTITLCIVKIATNVCTFYFSLITSGKIIDSTEVHMKQRCHTSAAKWLLLNCIIINSFSFLETYIETILTFFSIVHFKRQVQNYETIV</sequence>
<accession>A0A0J9SCR5</accession>
<evidence type="ECO:0000256" key="1">
    <source>
        <dbReference type="SAM" id="Phobius"/>
    </source>
</evidence>
<gene>
    <name evidence="2" type="ORF">PVIIG_00986</name>
</gene>
<evidence type="ECO:0000313" key="2">
    <source>
        <dbReference type="EMBL" id="KMZ79712.1"/>
    </source>
</evidence>
<dbReference type="EMBL" id="KQ234316">
    <property type="protein sequence ID" value="KMZ79712.1"/>
    <property type="molecule type" value="Genomic_DNA"/>
</dbReference>
<feature type="transmembrane region" description="Helical" evidence="1">
    <location>
        <begin position="37"/>
        <end position="63"/>
    </location>
</feature>
<reference evidence="2 3" key="1">
    <citation type="submission" date="2011-08" db="EMBL/GenBank/DDBJ databases">
        <title>The Genome Sequence of Plasmodium vivax India VII.</title>
        <authorList>
            <consortium name="The Broad Institute Genome Sequencing Platform"/>
            <consortium name="The Broad Institute Genome Sequencing Center for Infectious Disease"/>
            <person name="Neafsey D."/>
            <person name="Carlton J."/>
            <person name="Barnwell J."/>
            <person name="Collins W."/>
            <person name="Escalante A."/>
            <person name="Mullikin J."/>
            <person name="Saul A."/>
            <person name="Guigo R."/>
            <person name="Camara F."/>
            <person name="Young S.K."/>
            <person name="Zeng Q."/>
            <person name="Gargeya S."/>
            <person name="Fitzgerald M."/>
            <person name="Haas B."/>
            <person name="Abouelleil A."/>
            <person name="Alvarado L."/>
            <person name="Arachchi H.M."/>
            <person name="Berlin A."/>
            <person name="Brown A."/>
            <person name="Chapman S.B."/>
            <person name="Chen Z."/>
            <person name="Dunbar C."/>
            <person name="Freedman E."/>
            <person name="Gearin G."/>
            <person name="Gellesch M."/>
            <person name="Goldberg J."/>
            <person name="Griggs A."/>
            <person name="Gujja S."/>
            <person name="Heiman D."/>
            <person name="Howarth C."/>
            <person name="Larson L."/>
            <person name="Lui A."/>
            <person name="MacDonald P.J.P."/>
            <person name="Montmayeur A."/>
            <person name="Murphy C."/>
            <person name="Neiman D."/>
            <person name="Pearson M."/>
            <person name="Priest M."/>
            <person name="Roberts A."/>
            <person name="Saif S."/>
            <person name="Shea T."/>
            <person name="Shenoy N."/>
            <person name="Sisk P."/>
            <person name="Stolte C."/>
            <person name="Sykes S."/>
            <person name="Wortman J."/>
            <person name="Nusbaum C."/>
            <person name="Birren B."/>
        </authorList>
    </citation>
    <scope>NUCLEOTIDE SEQUENCE [LARGE SCALE GENOMIC DNA]</scope>
    <source>
        <strain evidence="2 3">India VII</strain>
    </source>
</reference>
<organism evidence="2 3">
    <name type="scientific">Plasmodium vivax India VII</name>
    <dbReference type="NCBI Taxonomy" id="1077284"/>
    <lineage>
        <taxon>Eukaryota</taxon>
        <taxon>Sar</taxon>
        <taxon>Alveolata</taxon>
        <taxon>Apicomplexa</taxon>
        <taxon>Aconoidasida</taxon>
        <taxon>Haemosporida</taxon>
        <taxon>Plasmodiidae</taxon>
        <taxon>Plasmodium</taxon>
        <taxon>Plasmodium (Plasmodium)</taxon>
    </lineage>
</organism>
<feature type="transmembrane region" description="Helical" evidence="1">
    <location>
        <begin position="153"/>
        <end position="174"/>
    </location>
</feature>
<dbReference type="OrthoDB" id="377522at2759"/>
<feature type="transmembrane region" description="Helical" evidence="1">
    <location>
        <begin position="105"/>
        <end position="132"/>
    </location>
</feature>
<dbReference type="AlphaFoldDB" id="A0A0J9SCR5"/>